<keyword evidence="3 11" id="KW-0812">Transmembrane</keyword>
<keyword evidence="5" id="KW-0297">G-protein coupled receptor</keyword>
<feature type="compositionally biased region" description="Basic residues" evidence="10">
    <location>
        <begin position="220"/>
        <end position="229"/>
    </location>
</feature>
<keyword evidence="14" id="KW-1185">Reference proteome</keyword>
<dbReference type="SUPFAM" id="SSF81321">
    <property type="entry name" value="Family A G protein-coupled receptor-like"/>
    <property type="match status" value="1"/>
</dbReference>
<comment type="subcellular location">
    <subcellularLocation>
        <location evidence="1">Cell membrane</location>
        <topology evidence="1">Multi-pass membrane protein</topology>
    </subcellularLocation>
</comment>
<keyword evidence="8" id="KW-0325">Glycoprotein</keyword>
<feature type="transmembrane region" description="Helical" evidence="11">
    <location>
        <begin position="116"/>
        <end position="137"/>
    </location>
</feature>
<evidence type="ECO:0000256" key="5">
    <source>
        <dbReference type="ARBA" id="ARBA00023040"/>
    </source>
</evidence>
<keyword evidence="7" id="KW-0675">Receptor</keyword>
<dbReference type="InterPro" id="IPR017452">
    <property type="entry name" value="GPCR_Rhodpsn_7TM"/>
</dbReference>
<evidence type="ECO:0000313" key="14">
    <source>
        <dbReference type="Proteomes" id="UP000594262"/>
    </source>
</evidence>
<dbReference type="AlphaFoldDB" id="A0A7M5U6C5"/>
<feature type="transmembrane region" description="Helical" evidence="11">
    <location>
        <begin position="64"/>
        <end position="82"/>
    </location>
</feature>
<dbReference type="OrthoDB" id="5978338at2759"/>
<keyword evidence="9" id="KW-0807">Transducer</keyword>
<feature type="transmembrane region" description="Helical" evidence="11">
    <location>
        <begin position="337"/>
        <end position="357"/>
    </location>
</feature>
<dbReference type="InterPro" id="IPR000276">
    <property type="entry name" value="GPCR_Rhodpsn"/>
</dbReference>
<feature type="transmembrane region" description="Helical" evidence="11">
    <location>
        <begin position="175"/>
        <end position="198"/>
    </location>
</feature>
<dbReference type="Gene3D" id="1.20.1070.10">
    <property type="entry name" value="Rhodopsin 7-helix transmembrane proteins"/>
    <property type="match status" value="1"/>
</dbReference>
<dbReference type="GO" id="GO:0005886">
    <property type="term" value="C:plasma membrane"/>
    <property type="evidence" value="ECO:0007669"/>
    <property type="project" value="UniProtKB-SubCell"/>
</dbReference>
<evidence type="ECO:0000256" key="6">
    <source>
        <dbReference type="ARBA" id="ARBA00023136"/>
    </source>
</evidence>
<reference evidence="13" key="1">
    <citation type="submission" date="2021-01" db="UniProtKB">
        <authorList>
            <consortium name="EnsemblMetazoa"/>
        </authorList>
    </citation>
    <scope>IDENTIFICATION</scope>
</reference>
<evidence type="ECO:0000259" key="12">
    <source>
        <dbReference type="PROSITE" id="PS50262"/>
    </source>
</evidence>
<dbReference type="PRINTS" id="PR00237">
    <property type="entry name" value="GPCRRHODOPSN"/>
</dbReference>
<evidence type="ECO:0000256" key="2">
    <source>
        <dbReference type="ARBA" id="ARBA00022475"/>
    </source>
</evidence>
<dbReference type="GO" id="GO:0004930">
    <property type="term" value="F:G protein-coupled receptor activity"/>
    <property type="evidence" value="ECO:0007669"/>
    <property type="project" value="UniProtKB-KW"/>
</dbReference>
<sequence length="383" mass="43630">RFIIKMPRFLEIIEEKCGPTHNQTSLSAAVSITSFTMMIFTIPFNVILIYVLIKDRKTKYKNMFYKLLLSIAFADLLTGLVADPLAVNMTTKEYFMQPVTDIEVISVHISMFYTDAVALLTLTILSIERIIAIVFPIKHYKGVSRSTENVLISCAWSGAIILVLPYFKLNFIKQSLVFSAVNVSVAVLSLFMTSIMYYRKLGRPSSCYRKSTTLQVSKSSHSHNMKSKSRTNLSNLHKSQKSKTVKPAAADFSSIGRETINRNRIHNLTTSTKSTVAEKRQKLQQANEQYKATRTFIAMICVFLATYLPTVASMLYMNFCKDCNCDMIHIMRDVSSIFILSSSLFRPLNFILTLTHIRSSVYQIFKKKHEQFTISGRLDTNDK</sequence>
<evidence type="ECO:0000256" key="3">
    <source>
        <dbReference type="ARBA" id="ARBA00022692"/>
    </source>
</evidence>
<organism evidence="13 14">
    <name type="scientific">Clytia hemisphaerica</name>
    <dbReference type="NCBI Taxonomy" id="252671"/>
    <lineage>
        <taxon>Eukaryota</taxon>
        <taxon>Metazoa</taxon>
        <taxon>Cnidaria</taxon>
        <taxon>Hydrozoa</taxon>
        <taxon>Hydroidolina</taxon>
        <taxon>Leptothecata</taxon>
        <taxon>Obeliida</taxon>
        <taxon>Clytiidae</taxon>
        <taxon>Clytia</taxon>
    </lineage>
</organism>
<dbReference type="PANTHER" id="PTHR24246">
    <property type="entry name" value="OLFACTORY RECEPTOR AND ADENOSINE RECEPTOR"/>
    <property type="match status" value="1"/>
</dbReference>
<feature type="transmembrane region" description="Helical" evidence="11">
    <location>
        <begin position="28"/>
        <end position="52"/>
    </location>
</feature>
<dbReference type="Proteomes" id="UP000594262">
    <property type="component" value="Unplaced"/>
</dbReference>
<evidence type="ECO:0000313" key="13">
    <source>
        <dbReference type="EnsemblMetazoa" id="CLYHEMP006829.1"/>
    </source>
</evidence>
<keyword evidence="2" id="KW-1003">Cell membrane</keyword>
<name>A0A7M5U6C5_9CNID</name>
<feature type="transmembrane region" description="Helical" evidence="11">
    <location>
        <begin position="296"/>
        <end position="317"/>
    </location>
</feature>
<evidence type="ECO:0000256" key="4">
    <source>
        <dbReference type="ARBA" id="ARBA00022989"/>
    </source>
</evidence>
<dbReference type="PANTHER" id="PTHR24246:SF27">
    <property type="entry name" value="ADENOSINE RECEPTOR, ISOFORM A"/>
    <property type="match status" value="1"/>
</dbReference>
<dbReference type="PROSITE" id="PS50262">
    <property type="entry name" value="G_PROTEIN_RECEP_F1_2"/>
    <property type="match status" value="1"/>
</dbReference>
<evidence type="ECO:0000256" key="7">
    <source>
        <dbReference type="ARBA" id="ARBA00023170"/>
    </source>
</evidence>
<accession>A0A7M5U6C5</accession>
<evidence type="ECO:0000256" key="9">
    <source>
        <dbReference type="ARBA" id="ARBA00023224"/>
    </source>
</evidence>
<feature type="domain" description="G-protein coupled receptors family 1 profile" evidence="12">
    <location>
        <begin position="44"/>
        <end position="350"/>
    </location>
</feature>
<proteinExistence type="predicted"/>
<dbReference type="CDD" id="cd00637">
    <property type="entry name" value="7tm_classA_rhodopsin-like"/>
    <property type="match status" value="1"/>
</dbReference>
<dbReference type="EnsemblMetazoa" id="CLYHEMT006829.1">
    <property type="protein sequence ID" value="CLYHEMP006829.1"/>
    <property type="gene ID" value="CLYHEMG006829"/>
</dbReference>
<evidence type="ECO:0000256" key="8">
    <source>
        <dbReference type="ARBA" id="ARBA00023180"/>
    </source>
</evidence>
<feature type="region of interest" description="Disordered" evidence="10">
    <location>
        <begin position="214"/>
        <end position="249"/>
    </location>
</feature>
<evidence type="ECO:0000256" key="10">
    <source>
        <dbReference type="SAM" id="MobiDB-lite"/>
    </source>
</evidence>
<feature type="transmembrane region" description="Helical" evidence="11">
    <location>
        <begin position="149"/>
        <end position="169"/>
    </location>
</feature>
<keyword evidence="4 11" id="KW-1133">Transmembrane helix</keyword>
<dbReference type="Pfam" id="PF00001">
    <property type="entry name" value="7tm_1"/>
    <property type="match status" value="1"/>
</dbReference>
<keyword evidence="6 11" id="KW-0472">Membrane</keyword>
<evidence type="ECO:0000256" key="1">
    <source>
        <dbReference type="ARBA" id="ARBA00004651"/>
    </source>
</evidence>
<protein>
    <recommendedName>
        <fullName evidence="12">G-protein coupled receptors family 1 profile domain-containing protein</fullName>
    </recommendedName>
</protein>
<evidence type="ECO:0000256" key="11">
    <source>
        <dbReference type="SAM" id="Phobius"/>
    </source>
</evidence>